<keyword evidence="2" id="KW-1185">Reference proteome</keyword>
<dbReference type="EMBL" id="CM037614">
    <property type="protein sequence ID" value="KAH8016705.1"/>
    <property type="molecule type" value="Genomic_DNA"/>
</dbReference>
<gene>
    <name evidence="1" type="ORF">K3G42_022003</name>
</gene>
<evidence type="ECO:0000313" key="1">
    <source>
        <dbReference type="EMBL" id="KAH8016705.1"/>
    </source>
</evidence>
<name>A0ACB8GB50_9SAUR</name>
<organism evidence="1 2">
    <name type="scientific">Sphaerodactylus townsendi</name>
    <dbReference type="NCBI Taxonomy" id="933632"/>
    <lineage>
        <taxon>Eukaryota</taxon>
        <taxon>Metazoa</taxon>
        <taxon>Chordata</taxon>
        <taxon>Craniata</taxon>
        <taxon>Vertebrata</taxon>
        <taxon>Euteleostomi</taxon>
        <taxon>Lepidosauria</taxon>
        <taxon>Squamata</taxon>
        <taxon>Bifurcata</taxon>
        <taxon>Gekkota</taxon>
        <taxon>Sphaerodactylidae</taxon>
        <taxon>Sphaerodactylus</taxon>
    </lineage>
</organism>
<protein>
    <submittedName>
        <fullName evidence="1">Uncharacterized protein</fullName>
    </submittedName>
</protein>
<comment type="caution">
    <text evidence="1">The sequence shown here is derived from an EMBL/GenBank/DDBJ whole genome shotgun (WGS) entry which is preliminary data.</text>
</comment>
<sequence length="70" mass="8036">MLLDAVMRSLTLNGEEKHVWTGHHFGSQSKLPALPRFWKSDCCDEDRKLEGTDMAFTRILGITQILGNYR</sequence>
<dbReference type="Proteomes" id="UP000827872">
    <property type="component" value="Linkage Group LG01"/>
</dbReference>
<accession>A0ACB8GB50</accession>
<proteinExistence type="predicted"/>
<evidence type="ECO:0000313" key="2">
    <source>
        <dbReference type="Proteomes" id="UP000827872"/>
    </source>
</evidence>
<reference evidence="1" key="1">
    <citation type="submission" date="2021-08" db="EMBL/GenBank/DDBJ databases">
        <title>The first chromosome-level gecko genome reveals the dynamic sex chromosomes of Neotropical dwarf geckos (Sphaerodactylidae: Sphaerodactylus).</title>
        <authorList>
            <person name="Pinto B.J."/>
            <person name="Keating S.E."/>
            <person name="Gamble T."/>
        </authorList>
    </citation>
    <scope>NUCLEOTIDE SEQUENCE</scope>
    <source>
        <strain evidence="1">TG3544</strain>
    </source>
</reference>